<feature type="domain" description="Lipase" evidence="6">
    <location>
        <begin position="139"/>
        <end position="434"/>
    </location>
</feature>
<dbReference type="Pfam" id="PF00151">
    <property type="entry name" value="Lipase"/>
    <property type="match status" value="1"/>
</dbReference>
<dbReference type="PANTHER" id="PTHR11610:SF173">
    <property type="entry name" value="LIPASE DOMAIN-CONTAINING PROTEIN-RELATED"/>
    <property type="match status" value="1"/>
</dbReference>
<evidence type="ECO:0000256" key="5">
    <source>
        <dbReference type="SAM" id="SignalP"/>
    </source>
</evidence>
<evidence type="ECO:0000256" key="3">
    <source>
        <dbReference type="ARBA" id="ARBA00022525"/>
    </source>
</evidence>
<accession>A0A023GER9</accession>
<name>A0A023GER9_AMBTT</name>
<dbReference type="AlphaFoldDB" id="A0A023GER9"/>
<dbReference type="SUPFAM" id="SSF53474">
    <property type="entry name" value="alpha/beta-Hydrolases"/>
    <property type="match status" value="1"/>
</dbReference>
<comment type="subcellular location">
    <subcellularLocation>
        <location evidence="1">Secreted</location>
    </subcellularLocation>
</comment>
<dbReference type="EMBL" id="GBBM01004153">
    <property type="protein sequence ID" value="JAC31265.1"/>
    <property type="molecule type" value="mRNA"/>
</dbReference>
<keyword evidence="5" id="KW-0732">Signal</keyword>
<dbReference type="InterPro" id="IPR029058">
    <property type="entry name" value="AB_hydrolase_fold"/>
</dbReference>
<evidence type="ECO:0000259" key="6">
    <source>
        <dbReference type="Pfam" id="PF00151"/>
    </source>
</evidence>
<dbReference type="PRINTS" id="PR00821">
    <property type="entry name" value="TAGLIPASE"/>
</dbReference>
<organism evidence="7">
    <name type="scientific">Amblyomma triste</name>
    <name type="common">Neotropical tick</name>
    <dbReference type="NCBI Taxonomy" id="251400"/>
    <lineage>
        <taxon>Eukaryota</taxon>
        <taxon>Metazoa</taxon>
        <taxon>Ecdysozoa</taxon>
        <taxon>Arthropoda</taxon>
        <taxon>Chelicerata</taxon>
        <taxon>Arachnida</taxon>
        <taxon>Acari</taxon>
        <taxon>Parasitiformes</taxon>
        <taxon>Ixodida</taxon>
        <taxon>Ixodoidea</taxon>
        <taxon>Ixodidae</taxon>
        <taxon>Amblyomminae</taxon>
        <taxon>Amblyomma</taxon>
    </lineage>
</organism>
<feature type="signal peptide" evidence="5">
    <location>
        <begin position="1"/>
        <end position="21"/>
    </location>
</feature>
<feature type="chain" id="PRO_5001517759" evidence="5">
    <location>
        <begin position="22"/>
        <end position="440"/>
    </location>
</feature>
<dbReference type="InterPro" id="IPR013818">
    <property type="entry name" value="Lipase"/>
</dbReference>
<dbReference type="Gene3D" id="3.40.50.1820">
    <property type="entry name" value="alpha/beta hydrolase"/>
    <property type="match status" value="1"/>
</dbReference>
<dbReference type="FunFam" id="3.40.50.1820:FF:000537">
    <property type="entry name" value="Ves G 1 allergen, putative"/>
    <property type="match status" value="1"/>
</dbReference>
<evidence type="ECO:0000256" key="1">
    <source>
        <dbReference type="ARBA" id="ARBA00004613"/>
    </source>
</evidence>
<keyword evidence="3" id="KW-0964">Secreted</keyword>
<evidence type="ECO:0000256" key="4">
    <source>
        <dbReference type="RuleBase" id="RU004262"/>
    </source>
</evidence>
<proteinExistence type="evidence at transcript level"/>
<dbReference type="GO" id="GO:0016298">
    <property type="term" value="F:lipase activity"/>
    <property type="evidence" value="ECO:0007669"/>
    <property type="project" value="InterPro"/>
</dbReference>
<sequence>IFSATAICFIYVFLIVISCSGSENVDYDVSDATQRLTANLDENNADTEEPDDWTEDLVNDIFLEIELIKVFQELPEDIIERRRTKRAIKDWWNRFKENVKDQFFKQMLNFLRQKQHNPECYKEVGCFHRAQRMAMDIGGPAPPEQIGTKITFFDGLSKTGSDVTHRSWANVFKQRKVDLDKPLFVIIHGFTSDNDMSWMHTMKEALFNHFQNKCNVILVEWIQGAKFPRYAAAAANSPMPGTLISLLLIEMNKPDLGHLSPESVHLIGFSLGAHALGFCGRHFYQATGKKLGRITGLDPAGPLFEGTNVSLSFQDAEFVDVIHTHSGSLLERKLGIKDSIGNVDFFPNGGKSQPGCESMLKIGCSHKRARAYFIESLTSTTCHFKSVQCDNGWENYDKCELTEDVSFIGEMGYNSKTKNGRGNQYLRTSSQTPFCIPQKG</sequence>
<dbReference type="PANTHER" id="PTHR11610">
    <property type="entry name" value="LIPASE"/>
    <property type="match status" value="1"/>
</dbReference>
<protein>
    <submittedName>
        <fullName evidence="7">Putative pancreatic lipase-like enzyme</fullName>
    </submittedName>
</protein>
<dbReference type="GO" id="GO:0005615">
    <property type="term" value="C:extracellular space"/>
    <property type="evidence" value="ECO:0007669"/>
    <property type="project" value="TreeGrafter"/>
</dbReference>
<feature type="non-terminal residue" evidence="7">
    <location>
        <position position="1"/>
    </location>
</feature>
<dbReference type="GO" id="GO:0016042">
    <property type="term" value="P:lipid catabolic process"/>
    <property type="evidence" value="ECO:0007669"/>
    <property type="project" value="TreeGrafter"/>
</dbReference>
<evidence type="ECO:0000256" key="2">
    <source>
        <dbReference type="ARBA" id="ARBA00010701"/>
    </source>
</evidence>
<comment type="similarity">
    <text evidence="2 4">Belongs to the AB hydrolase superfamily. Lipase family.</text>
</comment>
<evidence type="ECO:0000313" key="7">
    <source>
        <dbReference type="EMBL" id="JAC31265.1"/>
    </source>
</evidence>
<dbReference type="InterPro" id="IPR000734">
    <property type="entry name" value="TAG_lipase"/>
</dbReference>
<reference evidence="7" key="1">
    <citation type="submission" date="2014-03" db="EMBL/GenBank/DDBJ databases">
        <title>The sialotranscriptome of Amblyomma triste, Amblyomma parvum and Amblyomma cajennense ticks, uncovered by 454-based RNA-seq.</title>
        <authorList>
            <person name="Garcia G.R."/>
            <person name="Gardinassi L.G."/>
            <person name="Ribeiro J.M."/>
            <person name="Anatriello E."/>
            <person name="Ferreira B.R."/>
            <person name="Moreira H.N."/>
            <person name="Mafra C."/>
            <person name="Olegario M.M."/>
            <person name="Szabo P.J."/>
            <person name="Miranda-Santos I.K."/>
            <person name="Maruyama S.R."/>
        </authorList>
    </citation>
    <scope>NUCLEOTIDE SEQUENCE</scope>
    <source>
        <strain evidence="7">Mato Grasso do Sul</strain>
        <tissue evidence="7">Salivary glands</tissue>
    </source>
</reference>